<dbReference type="Pfam" id="PF13489">
    <property type="entry name" value="Methyltransf_23"/>
    <property type="match status" value="1"/>
</dbReference>
<dbReference type="Proteomes" id="UP000033540">
    <property type="component" value="Unassembled WGS sequence"/>
</dbReference>
<reference evidence="1 2" key="1">
    <citation type="submission" date="2015-02" db="EMBL/GenBank/DDBJ databases">
        <title>Draft genome sequence of Aspergillus parasiticus SU-1.</title>
        <authorList>
            <person name="Yu J."/>
            <person name="Fedorova N."/>
            <person name="Yin Y."/>
            <person name="Losada L."/>
            <person name="Zafar N."/>
            <person name="Taujale R."/>
            <person name="Ehrlich K.C."/>
            <person name="Bhatnagar D."/>
            <person name="Cleveland T.E."/>
            <person name="Bennett J.W."/>
            <person name="Nierman W.C."/>
        </authorList>
    </citation>
    <scope>NUCLEOTIDE SEQUENCE [LARGE SCALE GENOMIC DNA]</scope>
    <source>
        <strain evidence="2">ATCC 56775 / NRRL 5862 / SRRC 143 / SU-1</strain>
    </source>
</reference>
<gene>
    <name evidence="1" type="ORF">P875_00095149</name>
</gene>
<protein>
    <submittedName>
        <fullName evidence="1">Methyltransferase domain protein</fullName>
    </submittedName>
</protein>
<dbReference type="Gene3D" id="3.40.50.150">
    <property type="entry name" value="Vaccinia Virus protein VP39"/>
    <property type="match status" value="1"/>
</dbReference>
<name>A0A0F0I7G6_ASPPU</name>
<dbReference type="OrthoDB" id="6329284at2759"/>
<evidence type="ECO:0000313" key="1">
    <source>
        <dbReference type="EMBL" id="KJK62617.1"/>
    </source>
</evidence>
<accession>A0A0F0I7G6</accession>
<organism evidence="1 2">
    <name type="scientific">Aspergillus parasiticus (strain ATCC 56775 / NRRL 5862 / SRRC 143 / SU-1)</name>
    <dbReference type="NCBI Taxonomy" id="1403190"/>
    <lineage>
        <taxon>Eukaryota</taxon>
        <taxon>Fungi</taxon>
        <taxon>Dikarya</taxon>
        <taxon>Ascomycota</taxon>
        <taxon>Pezizomycotina</taxon>
        <taxon>Eurotiomycetes</taxon>
        <taxon>Eurotiomycetidae</taxon>
        <taxon>Eurotiales</taxon>
        <taxon>Aspergillaceae</taxon>
        <taxon>Aspergillus</taxon>
        <taxon>Aspergillus subgen. Circumdati</taxon>
    </lineage>
</organism>
<dbReference type="SUPFAM" id="SSF53335">
    <property type="entry name" value="S-adenosyl-L-methionine-dependent methyltransferases"/>
    <property type="match status" value="1"/>
</dbReference>
<dbReference type="EMBL" id="JZEE01000616">
    <property type="protein sequence ID" value="KJK62617.1"/>
    <property type="molecule type" value="Genomic_DNA"/>
</dbReference>
<dbReference type="CDD" id="cd02440">
    <property type="entry name" value="AdoMet_MTases"/>
    <property type="match status" value="1"/>
</dbReference>
<dbReference type="GO" id="GO:0032259">
    <property type="term" value="P:methylation"/>
    <property type="evidence" value="ECO:0007669"/>
    <property type="project" value="UniProtKB-KW"/>
</dbReference>
<evidence type="ECO:0000313" key="2">
    <source>
        <dbReference type="Proteomes" id="UP000033540"/>
    </source>
</evidence>
<dbReference type="GO" id="GO:0008168">
    <property type="term" value="F:methyltransferase activity"/>
    <property type="evidence" value="ECO:0007669"/>
    <property type="project" value="UniProtKB-KW"/>
</dbReference>
<proteinExistence type="predicted"/>
<dbReference type="InterPro" id="IPR029063">
    <property type="entry name" value="SAM-dependent_MTases_sf"/>
</dbReference>
<dbReference type="AlphaFoldDB" id="A0A0F0I7G6"/>
<keyword evidence="1" id="KW-0808">Transferase</keyword>
<comment type="caution">
    <text evidence="1">The sequence shown here is derived from an EMBL/GenBank/DDBJ whole genome shotgun (WGS) entry which is preliminary data.</text>
</comment>
<keyword evidence="1" id="KW-0489">Methyltransferase</keyword>
<sequence length="289" mass="32874">MEQTGIEGQALAAWENHARSWDSTMGDDGNDYFSVLELPALKRMISGQKRNRALDLATGNGLVARWLAEEGFSVVATDGARAMLEHAKARTALWYEEGRLDKERKISFELLDVTNKDHWTHFTRSGNLLKHRFDVVVMNMGIMDVHDLEPLAASLTSLLKQDGCFVATVLHPLFFTSGARRQITIHEDPATGQRIIDRSILLSQYQNVAPARQLLFSNDSEHKPPLSFHRSFQDLFAPFFRAGLILDALEEVNFDDTFREPSREYAARNFTEFPKILAFRLRLGPMHRS</sequence>